<dbReference type="InterPro" id="IPR008250">
    <property type="entry name" value="ATPase_P-typ_transduc_dom_A_sf"/>
</dbReference>
<dbReference type="Pfam" id="PF00122">
    <property type="entry name" value="E1-E2_ATPase"/>
    <property type="match status" value="1"/>
</dbReference>
<dbReference type="GO" id="GO:0005388">
    <property type="term" value="F:P-type calcium transporter activity"/>
    <property type="evidence" value="ECO:0007669"/>
    <property type="project" value="UniProtKB-EC"/>
</dbReference>
<dbReference type="GO" id="GO:0005524">
    <property type="term" value="F:ATP binding"/>
    <property type="evidence" value="ECO:0007669"/>
    <property type="project" value="UniProtKB-KW"/>
</dbReference>
<dbReference type="InterPro" id="IPR023299">
    <property type="entry name" value="ATPase_P-typ_cyto_dom_N"/>
</dbReference>
<name>A0A2S6HCJ1_9GAMM</name>
<dbReference type="Gene3D" id="3.40.1110.10">
    <property type="entry name" value="Calcium-transporting ATPase, cytoplasmic domain N"/>
    <property type="match status" value="1"/>
</dbReference>
<dbReference type="Gene3D" id="1.20.1110.10">
    <property type="entry name" value="Calcium-transporting ATPase, transmembrane domain"/>
    <property type="match status" value="1"/>
</dbReference>
<comment type="caution">
    <text evidence="16">The sequence shown here is derived from an EMBL/GenBank/DDBJ whole genome shotgun (WGS) entry which is preliminary data.</text>
</comment>
<dbReference type="Gene3D" id="3.40.50.1000">
    <property type="entry name" value="HAD superfamily/HAD-like"/>
    <property type="match status" value="1"/>
</dbReference>
<evidence type="ECO:0000256" key="12">
    <source>
        <dbReference type="ARBA" id="ARBA00022989"/>
    </source>
</evidence>
<reference evidence="16 17" key="1">
    <citation type="submission" date="2018-02" db="EMBL/GenBank/DDBJ databases">
        <title>Subsurface microbial communities from deep shales in Ohio and West Virginia, USA.</title>
        <authorList>
            <person name="Wrighton K."/>
        </authorList>
    </citation>
    <scope>NUCLEOTIDE SEQUENCE [LARGE SCALE GENOMIC DNA]</scope>
    <source>
        <strain evidence="16 17">OWC-DMM</strain>
    </source>
</reference>
<feature type="transmembrane region" description="Helical" evidence="14">
    <location>
        <begin position="423"/>
        <end position="441"/>
    </location>
</feature>
<accession>A0A2S6HCJ1</accession>
<dbReference type="Pfam" id="PF00690">
    <property type="entry name" value="Cation_ATPase_N"/>
    <property type="match status" value="1"/>
</dbReference>
<evidence type="ECO:0000256" key="4">
    <source>
        <dbReference type="ARBA" id="ARBA00022475"/>
    </source>
</evidence>
<dbReference type="GO" id="GO:0005886">
    <property type="term" value="C:plasma membrane"/>
    <property type="evidence" value="ECO:0007669"/>
    <property type="project" value="UniProtKB-SubCell"/>
</dbReference>
<keyword evidence="5" id="KW-0406">Ion transport</keyword>
<feature type="transmembrane region" description="Helical" evidence="14">
    <location>
        <begin position="447"/>
        <end position="463"/>
    </location>
</feature>
<evidence type="ECO:0000256" key="5">
    <source>
        <dbReference type="ARBA" id="ARBA00022568"/>
    </source>
</evidence>
<feature type="transmembrane region" description="Helical" evidence="14">
    <location>
        <begin position="160"/>
        <end position="178"/>
    </location>
</feature>
<evidence type="ECO:0000256" key="2">
    <source>
        <dbReference type="ARBA" id="ARBA00009773"/>
    </source>
</evidence>
<dbReference type="RefSeq" id="WP_104429091.1">
    <property type="nucleotide sequence ID" value="NZ_PTIZ01000006.1"/>
</dbReference>
<dbReference type="PRINTS" id="PR00120">
    <property type="entry name" value="HATPASE"/>
</dbReference>
<dbReference type="InterPro" id="IPR044492">
    <property type="entry name" value="P_typ_ATPase_HD_dom"/>
</dbReference>
<dbReference type="InterPro" id="IPR059000">
    <property type="entry name" value="ATPase_P-type_domA"/>
</dbReference>
<keyword evidence="11" id="KW-1278">Translocase</keyword>
<evidence type="ECO:0000256" key="10">
    <source>
        <dbReference type="ARBA" id="ARBA00022840"/>
    </source>
</evidence>
<evidence type="ECO:0000256" key="6">
    <source>
        <dbReference type="ARBA" id="ARBA00022692"/>
    </source>
</evidence>
<dbReference type="FunFam" id="2.70.150.10:FF:000016">
    <property type="entry name" value="Calcium-transporting P-type ATPase putative"/>
    <property type="match status" value="1"/>
</dbReference>
<dbReference type="SUPFAM" id="SSF81653">
    <property type="entry name" value="Calcium ATPase, transduction domain A"/>
    <property type="match status" value="1"/>
</dbReference>
<evidence type="ECO:0000256" key="7">
    <source>
        <dbReference type="ARBA" id="ARBA00022723"/>
    </source>
</evidence>
<dbReference type="NCBIfam" id="TIGR01517">
    <property type="entry name" value="ATPase-IIB_Ca"/>
    <property type="match status" value="1"/>
</dbReference>
<feature type="transmembrane region" description="Helical" evidence="14">
    <location>
        <begin position="36"/>
        <end position="54"/>
    </location>
</feature>
<dbReference type="SUPFAM" id="SSF56784">
    <property type="entry name" value="HAD-like"/>
    <property type="match status" value="1"/>
</dbReference>
<organism evidence="16 17">
    <name type="scientific">Methylobacter tundripaludum</name>
    <dbReference type="NCBI Taxonomy" id="173365"/>
    <lineage>
        <taxon>Bacteria</taxon>
        <taxon>Pseudomonadati</taxon>
        <taxon>Pseudomonadota</taxon>
        <taxon>Gammaproteobacteria</taxon>
        <taxon>Methylococcales</taxon>
        <taxon>Methylococcaceae</taxon>
        <taxon>Methylobacter</taxon>
    </lineage>
</organism>
<dbReference type="InterPro" id="IPR006408">
    <property type="entry name" value="P-type_ATPase_IIB"/>
</dbReference>
<dbReference type="NCBIfam" id="TIGR01494">
    <property type="entry name" value="ATPase_P-type"/>
    <property type="match status" value="3"/>
</dbReference>
<feature type="transmembrane region" description="Helical" evidence="14">
    <location>
        <begin position="1189"/>
        <end position="1206"/>
    </location>
</feature>
<dbReference type="SFLD" id="SFLDS00003">
    <property type="entry name" value="Haloacid_Dehalogenase"/>
    <property type="match status" value="1"/>
</dbReference>
<gene>
    <name evidence="16" type="ORF">B0F87_10655</name>
</gene>
<sequence>MNDYLGNTPIRQLIPGILLACLLLLGFMVLREFLLTLAWALIIAYVVWPPYRYLRQQLKGNATLSAAVMTTIIAAVLFLTVYWLVAMLQDELKTAYQTLVSDFGQNAYRLPGFISRIPWLGSTAQEWLERLTDDRATVIAQFAAWAQQWSGEFAKFLGGIGRYIMKLGVILVTVFFCFRDGDEAVRQLHQGLVRFLGKYQDVYLEAAGHTTRAVVYGLVLAALGQGMLAGLGYAVAGVQAPVLLGAVTALLALVPMGATLVWMPVGIVLVLTEQPWQGIGLLLWGFLVVSTVDNVIRPLVISGAGRIPFLVVLFGVLGGLSAFGAIGLFLGPVILAVLLSVWQAWLKLQQHEEQIPESAPSADRKLQTDWHTLSIEETLSAQASDSATGLSQKAAEDRLNRYGPNRLTEKPPRPAWHLLLSQFKSFLILVLLVAAVMAAIIGDLTDGVVILVVVSINALLGFYQEFQAEKSLAALKNMLALQAEVRRDGHIVQLPADQLVPGDIVILEPGDKIPADGRIISCQTLEVDESALTGESVPVAKQHQAFESATMLLAERSNMLYMNNAVTRGRAEMVVTATGMDTEIGKLAGLLAEAKDGDTPLQIQLDSLGKRLALIAVVIIGVLFVTALYRGESLIQTAFTAIALAVAAIPEGLPAVVTVTLALGMHRMARQRAIVKRLAAVETLGCTTVICTDKTGTLTVNQMTARSIFYKGRSYKVSGEGYALAGEILPATGDSAVDDLADLLLPLALCNNSHFQGKQTVGDPMEGALLVLAAKGGIDKQQAVLQLPRIAEIPFDAEHKFMATFHQQGDQVKVFIKGAPEVLLKLCRSVIDNNGNPLPVQQDKLLAQNQIMAGTGLRVLGIAVRTLPADDYKADSDLFQYIQELTFVALVGLMDPPRAEAREAIKLCQQAGIAVKMITGDQKVTAFAIAQELGLSGEVIEGEELAGLDDEALAARINAIAVFARTAPEQKVRIINALKADGHVVAMTGDGVNDAPALKSADIGIAMGITGTDVAREAASMILIDDNFATIVKAVKEGRGIYDNMIKFVRFQLSTNIGAILTVAGAPLLGMPVPFTAVQLLWINIIMDGPPAMSLGVDPVRTGSMDEAPRSPDARILSLRRFGNLFSYGLTMAVGTLGMLYYGLKTGESQHAATLAFTTFVLFQVFNVFNARAEKGTTFNRHFCANRWLWLAIFGVVLLQILVIHWPPAQRIFHTTALTPTDWLMAVGIAGSVLAIEELRKFLWLVWGRTQAGRGL</sequence>
<feature type="transmembrane region" description="Helical" evidence="14">
    <location>
        <begin position="641"/>
        <end position="663"/>
    </location>
</feature>
<keyword evidence="8" id="KW-0547">Nucleotide-binding</keyword>
<feature type="transmembrane region" description="Helical" evidence="14">
    <location>
        <begin position="213"/>
        <end position="236"/>
    </location>
</feature>
<keyword evidence="5" id="KW-0109">Calcium transport</keyword>
<feature type="transmembrane region" description="Helical" evidence="14">
    <location>
        <begin position="278"/>
        <end position="297"/>
    </location>
</feature>
<proteinExistence type="inferred from homology"/>
<keyword evidence="9" id="KW-0106">Calcium</keyword>
<dbReference type="InterPro" id="IPR002549">
    <property type="entry name" value="AI-2E-like"/>
</dbReference>
<dbReference type="EC" id="7.2.2.10" evidence="3"/>
<feature type="domain" description="Cation-transporting P-type ATPase N-terminal" evidence="15">
    <location>
        <begin position="369"/>
        <end position="443"/>
    </location>
</feature>
<evidence type="ECO:0000313" key="16">
    <source>
        <dbReference type="EMBL" id="PPK75209.1"/>
    </source>
</evidence>
<comment type="subcellular location">
    <subcellularLocation>
        <location evidence="1">Cell membrane</location>
        <topology evidence="1">Multi-pass membrane protein</topology>
    </subcellularLocation>
</comment>
<dbReference type="GO" id="GO:0016887">
    <property type="term" value="F:ATP hydrolysis activity"/>
    <property type="evidence" value="ECO:0007669"/>
    <property type="project" value="InterPro"/>
</dbReference>
<dbReference type="Pfam" id="PF01594">
    <property type="entry name" value="AI-2E_transport"/>
    <property type="match status" value="1"/>
</dbReference>
<evidence type="ECO:0000313" key="17">
    <source>
        <dbReference type="Proteomes" id="UP000240010"/>
    </source>
</evidence>
<dbReference type="PROSITE" id="PS00154">
    <property type="entry name" value="ATPASE_E1_E2"/>
    <property type="match status" value="1"/>
</dbReference>
<dbReference type="AlphaFoldDB" id="A0A2S6HCJ1"/>
<feature type="transmembrane region" description="Helical" evidence="14">
    <location>
        <begin position="66"/>
        <end position="85"/>
    </location>
</feature>
<dbReference type="Pfam" id="PF13246">
    <property type="entry name" value="Cation_ATPase"/>
    <property type="match status" value="1"/>
</dbReference>
<comment type="similarity">
    <text evidence="2">Belongs to the autoinducer-2 exporter (AI-2E) (TC 2.A.86) family.</text>
</comment>
<dbReference type="InterPro" id="IPR023298">
    <property type="entry name" value="ATPase_P-typ_TM_dom_sf"/>
</dbReference>
<evidence type="ECO:0000256" key="1">
    <source>
        <dbReference type="ARBA" id="ARBA00004651"/>
    </source>
</evidence>
<dbReference type="SUPFAM" id="SSF81665">
    <property type="entry name" value="Calcium ATPase, transmembrane domain M"/>
    <property type="match status" value="1"/>
</dbReference>
<feature type="transmembrane region" description="Helical" evidence="14">
    <location>
        <begin position="309"/>
        <end position="342"/>
    </location>
</feature>
<evidence type="ECO:0000259" key="15">
    <source>
        <dbReference type="SMART" id="SM00831"/>
    </source>
</evidence>
<feature type="transmembrane region" description="Helical" evidence="14">
    <location>
        <begin position="1125"/>
        <end position="1144"/>
    </location>
</feature>
<protein>
    <recommendedName>
        <fullName evidence="3">P-type Ca(2+) transporter</fullName>
        <ecNumber evidence="3">7.2.2.10</ecNumber>
    </recommendedName>
</protein>
<evidence type="ECO:0000256" key="9">
    <source>
        <dbReference type="ARBA" id="ARBA00022837"/>
    </source>
</evidence>
<keyword evidence="7" id="KW-0479">Metal-binding</keyword>
<keyword evidence="12 14" id="KW-1133">Transmembrane helix</keyword>
<dbReference type="Proteomes" id="UP000240010">
    <property type="component" value="Unassembled WGS sequence"/>
</dbReference>
<evidence type="ECO:0000256" key="3">
    <source>
        <dbReference type="ARBA" id="ARBA00012790"/>
    </source>
</evidence>
<evidence type="ECO:0000256" key="13">
    <source>
        <dbReference type="ARBA" id="ARBA00023136"/>
    </source>
</evidence>
<dbReference type="InterPro" id="IPR018303">
    <property type="entry name" value="ATPase_P-typ_P_site"/>
</dbReference>
<keyword evidence="13 14" id="KW-0472">Membrane</keyword>
<evidence type="ECO:0000256" key="11">
    <source>
        <dbReference type="ARBA" id="ARBA00022967"/>
    </source>
</evidence>
<dbReference type="SUPFAM" id="SSF81660">
    <property type="entry name" value="Metal cation-transporting ATPase, ATP-binding domain N"/>
    <property type="match status" value="1"/>
</dbReference>
<keyword evidence="4" id="KW-1003">Cell membrane</keyword>
<dbReference type="InterPro" id="IPR006068">
    <property type="entry name" value="ATPase_P-typ_cation-transptr_C"/>
</dbReference>
<dbReference type="PRINTS" id="PR00119">
    <property type="entry name" value="CATATPASE"/>
</dbReference>
<dbReference type="Gene3D" id="2.70.150.10">
    <property type="entry name" value="Calcium-transporting ATPase, cytoplasmic transduction domain A"/>
    <property type="match status" value="1"/>
</dbReference>
<dbReference type="PANTHER" id="PTHR42861">
    <property type="entry name" value="CALCIUM-TRANSPORTING ATPASE"/>
    <property type="match status" value="1"/>
</dbReference>
<dbReference type="EMBL" id="PTIZ01000006">
    <property type="protein sequence ID" value="PPK75209.1"/>
    <property type="molecule type" value="Genomic_DNA"/>
</dbReference>
<dbReference type="InterPro" id="IPR001757">
    <property type="entry name" value="P_typ_ATPase"/>
</dbReference>
<feature type="transmembrane region" description="Helical" evidence="14">
    <location>
        <begin position="1150"/>
        <end position="1169"/>
    </location>
</feature>
<evidence type="ECO:0000256" key="14">
    <source>
        <dbReference type="SAM" id="Phobius"/>
    </source>
</evidence>
<dbReference type="InterPro" id="IPR004014">
    <property type="entry name" value="ATPase_P-typ_cation-transptr_N"/>
</dbReference>
<dbReference type="Pfam" id="PF00689">
    <property type="entry name" value="Cation_ATPase_C"/>
    <property type="match status" value="1"/>
</dbReference>
<keyword evidence="10" id="KW-0067">ATP-binding</keyword>
<dbReference type="InterPro" id="IPR036412">
    <property type="entry name" value="HAD-like_sf"/>
</dbReference>
<keyword evidence="5" id="KW-0813">Transport</keyword>
<feature type="transmembrane region" description="Helical" evidence="14">
    <location>
        <begin position="612"/>
        <end position="629"/>
    </location>
</feature>
<dbReference type="SFLD" id="SFLDF00027">
    <property type="entry name" value="p-type_atpase"/>
    <property type="match status" value="1"/>
</dbReference>
<dbReference type="GO" id="GO:0046872">
    <property type="term" value="F:metal ion binding"/>
    <property type="evidence" value="ECO:0007669"/>
    <property type="project" value="UniProtKB-KW"/>
</dbReference>
<evidence type="ECO:0000256" key="8">
    <source>
        <dbReference type="ARBA" id="ARBA00022741"/>
    </source>
</evidence>
<dbReference type="SMART" id="SM00831">
    <property type="entry name" value="Cation_ATPase_N"/>
    <property type="match status" value="1"/>
</dbReference>
<keyword evidence="6 14" id="KW-0812">Transmembrane</keyword>
<feature type="transmembrane region" description="Helical" evidence="14">
    <location>
        <begin position="242"/>
        <end position="271"/>
    </location>
</feature>
<dbReference type="SFLD" id="SFLDG00002">
    <property type="entry name" value="C1.7:_P-type_atpase_like"/>
    <property type="match status" value="1"/>
</dbReference>
<dbReference type="InterPro" id="IPR023214">
    <property type="entry name" value="HAD_sf"/>
</dbReference>
<feature type="transmembrane region" description="Helical" evidence="14">
    <location>
        <begin position="12"/>
        <end position="30"/>
    </location>
</feature>